<dbReference type="Proteomes" id="UP000006753">
    <property type="component" value="Unassembled WGS sequence"/>
</dbReference>
<reference evidence="3 4" key="1">
    <citation type="journal article" date="2012" name="BMC Genomics">
        <title>Sequencing the genome of Marssonina brunnea reveals fungus-poplar co-evolution.</title>
        <authorList>
            <person name="Zhu S."/>
            <person name="Cao Y.-Z."/>
            <person name="Jiang C."/>
            <person name="Tan B.-Y."/>
            <person name="Wang Z."/>
            <person name="Feng S."/>
            <person name="Zhang L."/>
            <person name="Su X.-H."/>
            <person name="Brejova B."/>
            <person name="Vinar T."/>
            <person name="Xu M."/>
            <person name="Wang M.-X."/>
            <person name="Zhang S.-G."/>
            <person name="Huang M.-R."/>
            <person name="Wu R."/>
            <person name="Zhou Y."/>
        </authorList>
    </citation>
    <scope>NUCLEOTIDE SEQUENCE [LARGE SCALE GENOMIC DNA]</scope>
    <source>
        <strain evidence="3 4">MB_m1</strain>
    </source>
</reference>
<dbReference type="OMA" id="CIVQGGS"/>
<feature type="region of interest" description="Disordered" evidence="1">
    <location>
        <begin position="253"/>
        <end position="302"/>
    </location>
</feature>
<dbReference type="KEGG" id="mbe:MBM_02196"/>
<keyword evidence="2" id="KW-0732">Signal</keyword>
<dbReference type="AlphaFoldDB" id="K1Y527"/>
<name>K1Y527_MARBU</name>
<proteinExistence type="predicted"/>
<evidence type="ECO:0000256" key="2">
    <source>
        <dbReference type="SAM" id="SignalP"/>
    </source>
</evidence>
<evidence type="ECO:0000256" key="1">
    <source>
        <dbReference type="SAM" id="MobiDB-lite"/>
    </source>
</evidence>
<protein>
    <submittedName>
        <fullName evidence="3">Uncharacterized protein</fullName>
    </submittedName>
</protein>
<feature type="chain" id="PRO_5003853409" evidence="2">
    <location>
        <begin position="17"/>
        <end position="332"/>
    </location>
</feature>
<feature type="compositionally biased region" description="Low complexity" evidence="1">
    <location>
        <begin position="253"/>
        <end position="294"/>
    </location>
</feature>
<keyword evidence="4" id="KW-1185">Reference proteome</keyword>
<sequence>MIYYLILVATAAVASAQVTFDPVTNKFVCPADKLNGAFCAGDSLGTNIIIRCTDGVGQPGNCNDNLAGYFPFGVRSSLCWQSSATSGIAACSKNCIVQGGSGTFNGTLTLPDCIPISQSSSSVESTTVSTYVPSSQSSNVSTTTSTYVQPSSTPESSTTLTYLNPGPSTSLSSNITSTYVNPGHSTVTITSTGTVTTTCVTDGTTTTSTVVFTTTYCPDSSPVLPPSLPTGLTSTYVQPSGPSTDLTFTYFQPSGTPGTVSPSGSPVPSGNGTLPTTVPASGSGSGSATATPVGPTASPSSTGPVLSNDAIGHFRTPGAGLAALCLFVVYFL</sequence>
<evidence type="ECO:0000313" key="3">
    <source>
        <dbReference type="EMBL" id="EKD20244.1"/>
    </source>
</evidence>
<dbReference type="EMBL" id="JH921430">
    <property type="protein sequence ID" value="EKD20244.1"/>
    <property type="molecule type" value="Genomic_DNA"/>
</dbReference>
<gene>
    <name evidence="3" type="ORF">MBM_02196</name>
</gene>
<accession>K1Y527</accession>
<evidence type="ECO:0000313" key="4">
    <source>
        <dbReference type="Proteomes" id="UP000006753"/>
    </source>
</evidence>
<dbReference type="HOGENOM" id="CLU_071628_0_0_1"/>
<dbReference type="eggNOG" id="ENOG502S9S8">
    <property type="taxonomic scope" value="Eukaryota"/>
</dbReference>
<organism evidence="3 4">
    <name type="scientific">Marssonina brunnea f. sp. multigermtubi (strain MB_m1)</name>
    <name type="common">Marssonina leaf spot fungus</name>
    <dbReference type="NCBI Taxonomy" id="1072389"/>
    <lineage>
        <taxon>Eukaryota</taxon>
        <taxon>Fungi</taxon>
        <taxon>Dikarya</taxon>
        <taxon>Ascomycota</taxon>
        <taxon>Pezizomycotina</taxon>
        <taxon>Leotiomycetes</taxon>
        <taxon>Helotiales</taxon>
        <taxon>Drepanopezizaceae</taxon>
        <taxon>Drepanopeziza</taxon>
    </lineage>
</organism>
<dbReference type="STRING" id="1072389.K1Y527"/>
<dbReference type="InParanoid" id="K1Y527"/>
<feature type="signal peptide" evidence="2">
    <location>
        <begin position="1"/>
        <end position="16"/>
    </location>
</feature>
<feature type="region of interest" description="Disordered" evidence="1">
    <location>
        <begin position="132"/>
        <end position="159"/>
    </location>
</feature>
<dbReference type="GeneID" id="18758131"/>
<dbReference type="OrthoDB" id="5426294at2759"/>